<proteinExistence type="predicted"/>
<evidence type="ECO:0000313" key="4">
    <source>
        <dbReference type="Proteomes" id="UP001210925"/>
    </source>
</evidence>
<evidence type="ECO:0000313" key="3">
    <source>
        <dbReference type="EMBL" id="KAJ3259454.1"/>
    </source>
</evidence>
<comment type="caution">
    <text evidence="3">The sequence shown here is derived from an EMBL/GenBank/DDBJ whole genome shotgun (WGS) entry which is preliminary data.</text>
</comment>
<feature type="compositionally biased region" description="Polar residues" evidence="1">
    <location>
        <begin position="289"/>
        <end position="298"/>
    </location>
</feature>
<feature type="signal peptide" evidence="2">
    <location>
        <begin position="1"/>
        <end position="15"/>
    </location>
</feature>
<dbReference type="AlphaFoldDB" id="A0AAD5UJ61"/>
<sequence length="381" mass="40315">MIFLIAVALALSATAIKPNNIQHLTHAGNTSQNNIISAHLNYYGGPVISKVKVYTIFWGGKAKVKYANQINGFYKGFTNSVMFDMLSQYSTVGNKIGRGTFIGSFDYVGAVTGTITDTLIQTTLKSLILACKIPKPDANTYYAIHFAPGITIVQPGGDTSCEEFCAYHSTIKNVGGYIYYGIIPDQGGNCATGCGNDPLPFNNLCSVSSHELVEAVTDPAVGLATAYASPLAWYDPMNGEIGDICNAKQGKIVGGNGITYVVQKEWSNKANACIIPTVVSKTTITAKPSPTIKHTSTAKPGPTIKHTSTAKPGPTIKHTSTAKPTPTLTGCAHSKCVQGIKLVPTCDPCVAKIIAADSYCGVEQWDKICVAEVKTICGITC</sequence>
<evidence type="ECO:0000256" key="2">
    <source>
        <dbReference type="SAM" id="SignalP"/>
    </source>
</evidence>
<gene>
    <name evidence="3" type="ORF">HK103_002357</name>
</gene>
<reference evidence="3" key="1">
    <citation type="submission" date="2020-05" db="EMBL/GenBank/DDBJ databases">
        <title>Phylogenomic resolution of chytrid fungi.</title>
        <authorList>
            <person name="Stajich J.E."/>
            <person name="Amses K."/>
            <person name="Simmons R."/>
            <person name="Seto K."/>
            <person name="Myers J."/>
            <person name="Bonds A."/>
            <person name="Quandt C.A."/>
            <person name="Barry K."/>
            <person name="Liu P."/>
            <person name="Grigoriev I."/>
            <person name="Longcore J.E."/>
            <person name="James T.Y."/>
        </authorList>
    </citation>
    <scope>NUCLEOTIDE SEQUENCE</scope>
    <source>
        <strain evidence="3">PLAUS21</strain>
    </source>
</reference>
<keyword evidence="2" id="KW-0732">Signal</keyword>
<feature type="region of interest" description="Disordered" evidence="1">
    <location>
        <begin position="289"/>
        <end position="319"/>
    </location>
</feature>
<feature type="chain" id="PRO_5042262322" evidence="2">
    <location>
        <begin position="16"/>
        <end position="381"/>
    </location>
</feature>
<keyword evidence="4" id="KW-1185">Reference proteome</keyword>
<accession>A0AAD5UJ61</accession>
<name>A0AAD5UJ61_9FUNG</name>
<evidence type="ECO:0000256" key="1">
    <source>
        <dbReference type="SAM" id="MobiDB-lite"/>
    </source>
</evidence>
<organism evidence="3 4">
    <name type="scientific">Boothiomyces macroporosus</name>
    <dbReference type="NCBI Taxonomy" id="261099"/>
    <lineage>
        <taxon>Eukaryota</taxon>
        <taxon>Fungi</taxon>
        <taxon>Fungi incertae sedis</taxon>
        <taxon>Chytridiomycota</taxon>
        <taxon>Chytridiomycota incertae sedis</taxon>
        <taxon>Chytridiomycetes</taxon>
        <taxon>Rhizophydiales</taxon>
        <taxon>Terramycetaceae</taxon>
        <taxon>Boothiomyces</taxon>
    </lineage>
</organism>
<dbReference type="Proteomes" id="UP001210925">
    <property type="component" value="Unassembled WGS sequence"/>
</dbReference>
<protein>
    <submittedName>
        <fullName evidence="3">Uncharacterized protein</fullName>
    </submittedName>
</protein>
<dbReference type="EMBL" id="JADGKB010000018">
    <property type="protein sequence ID" value="KAJ3259454.1"/>
    <property type="molecule type" value="Genomic_DNA"/>
</dbReference>